<name>A0A3P7J5C6_STRVU</name>
<dbReference type="PANTHER" id="PTHR14499">
    <property type="entry name" value="POTASSIUM CHANNEL TETRAMERIZATION DOMAIN-CONTAINING"/>
    <property type="match status" value="1"/>
</dbReference>
<dbReference type="PANTHER" id="PTHR14499:SF135">
    <property type="entry name" value="BTB DOMAIN-CONTAINING PROTEIN-RELATED"/>
    <property type="match status" value="1"/>
</dbReference>
<organism evidence="2 3">
    <name type="scientific">Strongylus vulgaris</name>
    <name type="common">Blood worm</name>
    <dbReference type="NCBI Taxonomy" id="40348"/>
    <lineage>
        <taxon>Eukaryota</taxon>
        <taxon>Metazoa</taxon>
        <taxon>Ecdysozoa</taxon>
        <taxon>Nematoda</taxon>
        <taxon>Chromadorea</taxon>
        <taxon>Rhabditida</taxon>
        <taxon>Rhabditina</taxon>
        <taxon>Rhabditomorpha</taxon>
        <taxon>Strongyloidea</taxon>
        <taxon>Strongylidae</taxon>
        <taxon>Strongylus</taxon>
    </lineage>
</organism>
<keyword evidence="3" id="KW-1185">Reference proteome</keyword>
<evidence type="ECO:0000259" key="1">
    <source>
        <dbReference type="SMART" id="SM00225"/>
    </source>
</evidence>
<accession>A0A3P7J5C6</accession>
<evidence type="ECO:0000313" key="3">
    <source>
        <dbReference type="Proteomes" id="UP000270094"/>
    </source>
</evidence>
<dbReference type="EMBL" id="UYYB01108646">
    <property type="protein sequence ID" value="VDM80441.1"/>
    <property type="molecule type" value="Genomic_DNA"/>
</dbReference>
<dbReference type="CDD" id="cd18316">
    <property type="entry name" value="BTB_POZ_KCTD-like"/>
    <property type="match status" value="1"/>
</dbReference>
<protein>
    <recommendedName>
        <fullName evidence="1">BTB domain-containing protein</fullName>
    </recommendedName>
</protein>
<reference evidence="2 3" key="1">
    <citation type="submission" date="2018-11" db="EMBL/GenBank/DDBJ databases">
        <authorList>
            <consortium name="Pathogen Informatics"/>
        </authorList>
    </citation>
    <scope>NUCLEOTIDE SEQUENCE [LARGE SCALE GENOMIC DNA]</scope>
</reference>
<dbReference type="InterPro" id="IPR003131">
    <property type="entry name" value="T1-type_BTB"/>
</dbReference>
<dbReference type="SUPFAM" id="SSF54695">
    <property type="entry name" value="POZ domain"/>
    <property type="match status" value="1"/>
</dbReference>
<dbReference type="OrthoDB" id="2414723at2759"/>
<dbReference type="Gene3D" id="3.30.710.10">
    <property type="entry name" value="Potassium Channel Kv1.1, Chain A"/>
    <property type="match status" value="1"/>
</dbReference>
<dbReference type="InterPro" id="IPR011333">
    <property type="entry name" value="SKP1/BTB/POZ_sf"/>
</dbReference>
<dbReference type="Proteomes" id="UP000270094">
    <property type="component" value="Unassembled WGS sequence"/>
</dbReference>
<proteinExistence type="predicted"/>
<evidence type="ECO:0000313" key="2">
    <source>
        <dbReference type="EMBL" id="VDM80441.1"/>
    </source>
</evidence>
<sequence>MEEASAKHATELAYLNVGGKKYITNFETLVRSKSSYFNSIMRIDRNSGRVLLFLRSCLVDKEGAIFINRDGDLFAYVLQFMRDGRRAALPENKCLLKQLIREAEFFGMESWKDTLMEQLQIVDRKENEVTMNSTCLKLYELLQIL</sequence>
<gene>
    <name evidence="2" type="ORF">SVUK_LOCUS15439</name>
</gene>
<dbReference type="SMART" id="SM00225">
    <property type="entry name" value="BTB"/>
    <property type="match status" value="1"/>
</dbReference>
<dbReference type="Pfam" id="PF02214">
    <property type="entry name" value="BTB_2"/>
    <property type="match status" value="1"/>
</dbReference>
<dbReference type="AlphaFoldDB" id="A0A3P7J5C6"/>
<dbReference type="GO" id="GO:0051260">
    <property type="term" value="P:protein homooligomerization"/>
    <property type="evidence" value="ECO:0007669"/>
    <property type="project" value="InterPro"/>
</dbReference>
<feature type="domain" description="BTB" evidence="1">
    <location>
        <begin position="11"/>
        <end position="123"/>
    </location>
</feature>
<dbReference type="InterPro" id="IPR000210">
    <property type="entry name" value="BTB/POZ_dom"/>
</dbReference>